<evidence type="ECO:0000256" key="2">
    <source>
        <dbReference type="ARBA" id="ARBA00023027"/>
    </source>
</evidence>
<evidence type="ECO:0000256" key="5">
    <source>
        <dbReference type="PROSITE-ProRule" id="PRU00236"/>
    </source>
</evidence>
<comment type="caution">
    <text evidence="9">The sequence shown here is derived from an EMBL/GenBank/DDBJ whole genome shotgun (WGS) entry which is preliminary data.</text>
</comment>
<feature type="signal peptide" evidence="6">
    <location>
        <begin position="1"/>
        <end position="24"/>
    </location>
</feature>
<evidence type="ECO:0000313" key="10">
    <source>
        <dbReference type="Proteomes" id="UP000663860"/>
    </source>
</evidence>
<feature type="disulfide bond" evidence="4">
    <location>
        <begin position="155"/>
        <end position="165"/>
    </location>
</feature>
<dbReference type="InterPro" id="IPR029035">
    <property type="entry name" value="DHS-like_NAD/FAD-binding_dom"/>
</dbReference>
<sequence>ITMMSHSILLLSITVLLCVTNTHGNQRDSGLGRMLKSIDKTCTNIHSLLTYQRKIVNITITKEAPVRIKVDMELTTPQSPTSKQHFSVEGMICHNGFDRNAAQAACRSQKKKLQMFSTNYEWEASSTDLHDKCYFEYNSDPFVVPCEFILDNFSCTSDATSLNDCTYTPLFQHQCTNDMHVGIGCAGTYEPPTTTTTQSTSTKASVVTPTPDEQTVTGVLNRHNWTDIGAVIDVTGSMSECYAQIDQWMALSNTNKLVQYFAFFNDGDKTEDEDKVIGSTGGIYGVRTSEGITKVLATLDTAKKNGDGGDGPENDIEAILYTIANCPTCENIIHIADNGATPRDLILLNRVTKPIKVIVCKLSAGTPINPKLLDVAHKTGGSLHTLDSDVESLGSLKVGDTLRIGSGVYRLDATGFILYIANLSKGIEIDTLPTIDGVIETCIDKAAELILYSDAILFTSGAGWILSNGSDINKDISTEVWPPLLKYPELDFTRMNNAQWFRKAEGNSDKHNTPNFSYAFWAYRYNTDNSITPHFGYQIVKQWSEMNHIKSSFNFTGNIDGHRLRSGWNPSALVECYGSIHYMQCINKCRKRLVDTKDSLKFNIDPKTDCVIGRLPHCLYCKQLARPNTQAKLLVIELGADTTLPKVRNESASIFIDRKWTANIIRINSSTGDSVVESCYRNKTNNQGIEINLDPLTALTLIDKVIKKKMKQ</sequence>
<evidence type="ECO:0000313" key="9">
    <source>
        <dbReference type="EMBL" id="CAF1330650.1"/>
    </source>
</evidence>
<dbReference type="PROSITE" id="PS50305">
    <property type="entry name" value="SIRTUIN"/>
    <property type="match status" value="1"/>
</dbReference>
<feature type="domain" description="SRCR" evidence="7">
    <location>
        <begin position="53"/>
        <end position="186"/>
    </location>
</feature>
<keyword evidence="6" id="KW-0732">Signal</keyword>
<dbReference type="PROSITE" id="PS50287">
    <property type="entry name" value="SRCR_2"/>
    <property type="match status" value="1"/>
</dbReference>
<feature type="binding site" evidence="5">
    <location>
        <position position="585"/>
    </location>
    <ligand>
        <name>Zn(2+)</name>
        <dbReference type="ChEBI" id="CHEBI:29105"/>
    </ligand>
</feature>
<dbReference type="PANTHER" id="PTHR11085">
    <property type="entry name" value="NAD-DEPENDENT PROTEIN DEACYLASE SIRTUIN-5, MITOCHONDRIAL-RELATED"/>
    <property type="match status" value="1"/>
</dbReference>
<dbReference type="Gene3D" id="3.30.1600.10">
    <property type="entry name" value="SIR2/SIRT2 'Small Domain"/>
    <property type="match status" value="1"/>
</dbReference>
<dbReference type="Gene3D" id="3.40.50.1220">
    <property type="entry name" value="TPP-binding domain"/>
    <property type="match status" value="1"/>
</dbReference>
<evidence type="ECO:0000256" key="6">
    <source>
        <dbReference type="SAM" id="SignalP"/>
    </source>
</evidence>
<dbReference type="Proteomes" id="UP000663860">
    <property type="component" value="Unassembled WGS sequence"/>
</dbReference>
<evidence type="ECO:0000259" key="8">
    <source>
        <dbReference type="PROSITE" id="PS50305"/>
    </source>
</evidence>
<gene>
    <name evidence="9" type="ORF">IZO911_LOCUS35668</name>
</gene>
<dbReference type="GO" id="GO:0016020">
    <property type="term" value="C:membrane"/>
    <property type="evidence" value="ECO:0007669"/>
    <property type="project" value="InterPro"/>
</dbReference>
<dbReference type="AlphaFoldDB" id="A0A815FQK7"/>
<keyword evidence="5" id="KW-0479">Metal-binding</keyword>
<name>A0A815FQK7_9BILA</name>
<protein>
    <submittedName>
        <fullName evidence="9">Uncharacterized protein</fullName>
    </submittedName>
</protein>
<evidence type="ECO:0000256" key="3">
    <source>
        <dbReference type="ARBA" id="ARBA00023157"/>
    </source>
</evidence>
<dbReference type="InterPro" id="IPR026590">
    <property type="entry name" value="Ssirtuin_cat_dom"/>
</dbReference>
<dbReference type="InterPro" id="IPR001190">
    <property type="entry name" value="SRCR"/>
</dbReference>
<comment type="caution">
    <text evidence="5">Lacks conserved residue(s) required for the propagation of feature annotation.</text>
</comment>
<dbReference type="Gene3D" id="3.10.250.10">
    <property type="entry name" value="SRCR-like domain"/>
    <property type="match status" value="1"/>
</dbReference>
<proteinExistence type="predicted"/>
<organism evidence="9 10">
    <name type="scientific">Adineta steineri</name>
    <dbReference type="NCBI Taxonomy" id="433720"/>
    <lineage>
        <taxon>Eukaryota</taxon>
        <taxon>Metazoa</taxon>
        <taxon>Spiralia</taxon>
        <taxon>Gnathifera</taxon>
        <taxon>Rotifera</taxon>
        <taxon>Eurotatoria</taxon>
        <taxon>Bdelloidea</taxon>
        <taxon>Adinetida</taxon>
        <taxon>Adinetidae</taxon>
        <taxon>Adineta</taxon>
    </lineage>
</organism>
<dbReference type="InterPro" id="IPR036772">
    <property type="entry name" value="SRCR-like_dom_sf"/>
</dbReference>
<reference evidence="9" key="1">
    <citation type="submission" date="2021-02" db="EMBL/GenBank/DDBJ databases">
        <authorList>
            <person name="Nowell W R."/>
        </authorList>
    </citation>
    <scope>NUCLEOTIDE SEQUENCE</scope>
</reference>
<accession>A0A815FQK7</accession>
<dbReference type="PANTHER" id="PTHR11085:SF4">
    <property type="entry name" value="NAD-DEPENDENT PROTEIN DEACYLASE"/>
    <property type="match status" value="1"/>
</dbReference>
<dbReference type="GO" id="GO:0046872">
    <property type="term" value="F:metal ion binding"/>
    <property type="evidence" value="ECO:0007669"/>
    <property type="project" value="UniProtKB-KW"/>
</dbReference>
<feature type="non-terminal residue" evidence="9">
    <location>
        <position position="1"/>
    </location>
</feature>
<feature type="binding site" evidence="5">
    <location>
        <position position="618"/>
    </location>
    <ligand>
        <name>Zn(2+)</name>
        <dbReference type="ChEBI" id="CHEBI:29105"/>
    </ligand>
</feature>
<keyword evidence="1" id="KW-0808">Transferase</keyword>
<dbReference type="SUPFAM" id="SSF52467">
    <property type="entry name" value="DHS-like NAD/FAD-binding domain"/>
    <property type="match status" value="1"/>
</dbReference>
<dbReference type="GO" id="GO:0017136">
    <property type="term" value="F:histone deacetylase activity, NAD-dependent"/>
    <property type="evidence" value="ECO:0007669"/>
    <property type="project" value="TreeGrafter"/>
</dbReference>
<dbReference type="EMBL" id="CAJNOE010000774">
    <property type="protein sequence ID" value="CAF1330650.1"/>
    <property type="molecule type" value="Genomic_DNA"/>
</dbReference>
<keyword evidence="5" id="KW-0862">Zinc</keyword>
<evidence type="ECO:0000256" key="1">
    <source>
        <dbReference type="ARBA" id="ARBA00022679"/>
    </source>
</evidence>
<evidence type="ECO:0000256" key="4">
    <source>
        <dbReference type="PROSITE-ProRule" id="PRU00196"/>
    </source>
</evidence>
<feature type="domain" description="Deacetylase sirtuin-type" evidence="8">
    <location>
        <begin position="436"/>
        <end position="712"/>
    </location>
</feature>
<evidence type="ECO:0000259" key="7">
    <source>
        <dbReference type="PROSITE" id="PS50287"/>
    </source>
</evidence>
<keyword evidence="2" id="KW-0520">NAD</keyword>
<feature type="binding site" evidence="5">
    <location>
        <position position="621"/>
    </location>
    <ligand>
        <name>Zn(2+)</name>
        <dbReference type="ChEBI" id="CHEBI:29105"/>
    </ligand>
</feature>
<feature type="chain" id="PRO_5032301792" evidence="6">
    <location>
        <begin position="25"/>
        <end position="712"/>
    </location>
</feature>
<dbReference type="InterPro" id="IPR026591">
    <property type="entry name" value="Sirtuin_cat_small_dom_sf"/>
</dbReference>
<feature type="binding site" evidence="5">
    <location>
        <position position="589"/>
    </location>
    <ligand>
        <name>Zn(2+)</name>
        <dbReference type="ChEBI" id="CHEBI:29105"/>
    </ligand>
</feature>
<dbReference type="GO" id="GO:0070403">
    <property type="term" value="F:NAD+ binding"/>
    <property type="evidence" value="ECO:0007669"/>
    <property type="project" value="TreeGrafter"/>
</dbReference>
<dbReference type="SUPFAM" id="SSF56487">
    <property type="entry name" value="SRCR-like"/>
    <property type="match status" value="1"/>
</dbReference>
<keyword evidence="3 4" id="KW-1015">Disulfide bond</keyword>
<dbReference type="InterPro" id="IPR050134">
    <property type="entry name" value="NAD-dep_sirtuin_deacylases"/>
</dbReference>